<gene>
    <name evidence="1" type="ORF">V5R04_03300</name>
</gene>
<evidence type="ECO:0000313" key="1">
    <source>
        <dbReference type="EMBL" id="XBH22268.1"/>
    </source>
</evidence>
<reference evidence="1" key="1">
    <citation type="submission" date="2024-02" db="EMBL/GenBank/DDBJ databases">
        <title>Tomenella chthoni gen. nov. sp. nov., a member of the family Jonesiaceae isolated from bat guano.</title>
        <authorList>
            <person name="Miller S.L."/>
            <person name="King J."/>
            <person name="Sankaranarayanan K."/>
            <person name="Lawson P.A."/>
        </authorList>
    </citation>
    <scope>NUCLEOTIDE SEQUENCE</scope>
    <source>
        <strain evidence="1">BS-20</strain>
    </source>
</reference>
<organism evidence="1">
    <name type="scientific">Jonesiaceae bacterium BS-20</name>
    <dbReference type="NCBI Taxonomy" id="3120821"/>
    <lineage>
        <taxon>Bacteria</taxon>
        <taxon>Bacillati</taxon>
        <taxon>Actinomycetota</taxon>
        <taxon>Actinomycetes</taxon>
        <taxon>Micrococcales</taxon>
        <taxon>Jonesiaceae</taxon>
    </lineage>
</organism>
<sequence>MGTWDATPFGNDNAADFAFEFDDAHTIAQIASVLEAALDTVLDEPGEIEAPDGEIAIAAAALVVAWEFPDAADAGYAQSLDPWPRVARPLPEHLSLKAAEVLDRMQEAEENELVELWRETESYSEFVAELTSLRSYFP</sequence>
<name>A0AAU7DWQ1_9MICO</name>
<dbReference type="Pfam" id="PF14078">
    <property type="entry name" value="DUF4259"/>
    <property type="match status" value="1"/>
</dbReference>
<dbReference type="AlphaFoldDB" id="A0AAU7DWQ1"/>
<proteinExistence type="predicted"/>
<protein>
    <submittedName>
        <fullName evidence="1">DUF4259 domain-containing protein</fullName>
    </submittedName>
</protein>
<accession>A0AAU7DWQ1</accession>
<dbReference type="InterPro" id="IPR025355">
    <property type="entry name" value="DUF4259"/>
</dbReference>
<dbReference type="EMBL" id="CP146203">
    <property type="protein sequence ID" value="XBH22268.1"/>
    <property type="molecule type" value="Genomic_DNA"/>
</dbReference>